<evidence type="ECO:0000259" key="6">
    <source>
        <dbReference type="PROSITE" id="PS51464"/>
    </source>
</evidence>
<dbReference type="Gene3D" id="3.40.50.10490">
    <property type="entry name" value="Glucose-6-phosphate isomerase like protein, domain 1"/>
    <property type="match status" value="2"/>
</dbReference>
<dbReference type="CDD" id="cd05008">
    <property type="entry name" value="SIS_GlmS_GlmD_1"/>
    <property type="match status" value="1"/>
</dbReference>
<organism evidence="7 8">
    <name type="scientific">Streptomyces asiaticus subsp. ignotus</name>
    <dbReference type="NCBI Taxonomy" id="3098222"/>
    <lineage>
        <taxon>Bacteria</taxon>
        <taxon>Bacillati</taxon>
        <taxon>Actinomycetota</taxon>
        <taxon>Actinomycetes</taxon>
        <taxon>Kitasatosporales</taxon>
        <taxon>Streptomycetaceae</taxon>
        <taxon>Streptomyces</taxon>
        <taxon>Streptomyces violaceusniger group</taxon>
    </lineage>
</organism>
<dbReference type="Pfam" id="PF01380">
    <property type="entry name" value="SIS"/>
    <property type="match status" value="1"/>
</dbReference>
<dbReference type="PROSITE" id="PS51464">
    <property type="entry name" value="SIS"/>
    <property type="match status" value="2"/>
</dbReference>
<evidence type="ECO:0000256" key="3">
    <source>
        <dbReference type="ARBA" id="ARBA00016090"/>
    </source>
</evidence>
<dbReference type="EMBL" id="JAZBJO010000006">
    <property type="protein sequence ID" value="MEE4592982.1"/>
    <property type="molecule type" value="Genomic_DNA"/>
</dbReference>
<dbReference type="PANTHER" id="PTHR10937">
    <property type="entry name" value="GLUCOSAMINE--FRUCTOSE-6-PHOSPHATE AMINOTRANSFERASE, ISOMERIZING"/>
    <property type="match status" value="1"/>
</dbReference>
<feature type="region of interest" description="Disordered" evidence="5">
    <location>
        <begin position="1"/>
        <end position="22"/>
    </location>
</feature>
<feature type="domain" description="SIS" evidence="6">
    <location>
        <begin position="241"/>
        <end position="378"/>
    </location>
</feature>
<dbReference type="InterPro" id="IPR046348">
    <property type="entry name" value="SIS_dom_sf"/>
</dbReference>
<evidence type="ECO:0000256" key="4">
    <source>
        <dbReference type="ARBA" id="ARBA00022737"/>
    </source>
</evidence>
<protein>
    <recommendedName>
        <fullName evidence="3">Glutamine--fructose-6-phosphate aminotransferase [isomerizing]</fullName>
        <ecNumber evidence="2">2.6.1.16</ecNumber>
    </recommendedName>
</protein>
<comment type="caution">
    <text evidence="7">The sequence shown here is derived from an EMBL/GenBank/DDBJ whole genome shotgun (WGS) entry which is preliminary data.</text>
</comment>
<evidence type="ECO:0000313" key="8">
    <source>
        <dbReference type="Proteomes" id="UP001354709"/>
    </source>
</evidence>
<evidence type="ECO:0000256" key="5">
    <source>
        <dbReference type="SAM" id="MobiDB-lite"/>
    </source>
</evidence>
<dbReference type="InterPro" id="IPR035466">
    <property type="entry name" value="GlmS/AgaS_SIS"/>
</dbReference>
<evidence type="ECO:0000313" key="7">
    <source>
        <dbReference type="EMBL" id="MEE4592982.1"/>
    </source>
</evidence>
<feature type="domain" description="SIS" evidence="6">
    <location>
        <begin position="53"/>
        <end position="207"/>
    </location>
</feature>
<dbReference type="RefSeq" id="WP_330808724.1">
    <property type="nucleotide sequence ID" value="NZ_JAZBJO010000006.1"/>
</dbReference>
<dbReference type="EC" id="2.6.1.16" evidence="2"/>
<reference evidence="7 8" key="1">
    <citation type="submission" date="2023-11" db="EMBL/GenBank/DDBJ databases">
        <title>30 novel species of actinomycetes from the DSMZ collection.</title>
        <authorList>
            <person name="Nouioui I."/>
        </authorList>
    </citation>
    <scope>NUCLEOTIDE SEQUENCE [LARGE SCALE GENOMIC DNA]</scope>
    <source>
        <strain evidence="7 8">DSM 41524</strain>
    </source>
</reference>
<keyword evidence="4" id="KW-0677">Repeat</keyword>
<keyword evidence="8" id="KW-1185">Reference proteome</keyword>
<proteinExistence type="predicted"/>
<comment type="catalytic activity">
    <reaction evidence="1">
        <text>D-fructose 6-phosphate + L-glutamine = D-glucosamine 6-phosphate + L-glutamate</text>
        <dbReference type="Rhea" id="RHEA:13237"/>
        <dbReference type="ChEBI" id="CHEBI:29985"/>
        <dbReference type="ChEBI" id="CHEBI:58359"/>
        <dbReference type="ChEBI" id="CHEBI:58725"/>
        <dbReference type="ChEBI" id="CHEBI:61527"/>
        <dbReference type="EC" id="2.6.1.16"/>
    </reaction>
</comment>
<dbReference type="PANTHER" id="PTHR10937:SF0">
    <property type="entry name" value="GLUTAMINE--FRUCTOSE-6-PHOSPHATE TRANSAMINASE (ISOMERIZING)"/>
    <property type="match status" value="1"/>
</dbReference>
<dbReference type="InterPro" id="IPR001347">
    <property type="entry name" value="SIS_dom"/>
</dbReference>
<sequence length="400" mass="41568">MTGRSDLGPRAGAGIQAPPPPLDPAVMLRQADALAGDLRERTGPFDERVRALLPARWAAVDTVSIVGDGDSYHAACAVRMAFATLAGVDCRPVNALRFVEYDHPGSRPVDHPGLGGGGRPPRNELTLAVSASGRTPLVVRSAERAREGGAHALAVTGTPDSPVARAADDTLLVDLPDTERSPGVRTYQASVLGLLLIAIRLGVLRGRLTGQEADALRGELTALAGPVEATAGAARSRCPGIAERIADAAVLSVLGSGPSHGTALFAAAKVIETSGVFATGQDLEEWCHVERFARPPGTPVIVVAAPGRTYGHAAEVAARAAALGRRVITVAPEDDPGVARLGWAALPVTGRVREEFSPLLHHVFAAPLSCHLAQHLGRAPFLADLPRPTPTTPRHRGETP</sequence>
<gene>
    <name evidence="7" type="ORF">V2J94_13965</name>
</gene>
<dbReference type="SUPFAM" id="SSF53697">
    <property type="entry name" value="SIS domain"/>
    <property type="match status" value="1"/>
</dbReference>
<evidence type="ECO:0000256" key="1">
    <source>
        <dbReference type="ARBA" id="ARBA00001031"/>
    </source>
</evidence>
<evidence type="ECO:0000256" key="2">
    <source>
        <dbReference type="ARBA" id="ARBA00012916"/>
    </source>
</evidence>
<name>A0ABU7PV62_9ACTN</name>
<accession>A0ABU7PV62</accession>
<dbReference type="Proteomes" id="UP001354709">
    <property type="component" value="Unassembled WGS sequence"/>
</dbReference>